<evidence type="ECO:0000259" key="6">
    <source>
        <dbReference type="Pfam" id="PF21173"/>
    </source>
</evidence>
<sequence length="104" mass="11636">MDFTRQKTSLLERREALTAHLNAVEHALDETPPKDWEDRASERQGDEVLEVLGLKEMAELRRIDAALARIEAGSYGICQMCGESIAEPRLEFLPDTPFCTACAS</sequence>
<keyword evidence="8" id="KW-1185">Reference proteome</keyword>
<feature type="zinc finger region" description="dksA C4-type" evidence="4">
    <location>
        <begin position="78"/>
        <end position="102"/>
    </location>
</feature>
<protein>
    <submittedName>
        <fullName evidence="7">Dimethylmenaquinone methyltransferase</fullName>
    </submittedName>
</protein>
<dbReference type="PANTHER" id="PTHR33823">
    <property type="entry name" value="RNA POLYMERASE-BINDING TRANSCRIPTION FACTOR DKSA-RELATED"/>
    <property type="match status" value="1"/>
</dbReference>
<dbReference type="PROSITE" id="PS51128">
    <property type="entry name" value="ZF_DKSA_2"/>
    <property type="match status" value="1"/>
</dbReference>
<dbReference type="Proteomes" id="UP000051295">
    <property type="component" value="Unassembled WGS sequence"/>
</dbReference>
<name>A0A0T5NTJ0_9RHOB</name>
<gene>
    <name evidence="7" type="ORF">XM53_13135</name>
</gene>
<dbReference type="Pfam" id="PF01258">
    <property type="entry name" value="zf-dskA_traR"/>
    <property type="match status" value="1"/>
</dbReference>
<accession>A0A0T5NTJ0</accession>
<keyword evidence="3" id="KW-0862">Zinc</keyword>
<evidence type="ECO:0000313" key="8">
    <source>
        <dbReference type="Proteomes" id="UP000051295"/>
    </source>
</evidence>
<comment type="caution">
    <text evidence="7">The sequence shown here is derived from an EMBL/GenBank/DDBJ whole genome shotgun (WGS) entry which is preliminary data.</text>
</comment>
<dbReference type="PANTHER" id="PTHR33823:SF4">
    <property type="entry name" value="GENERAL STRESS PROTEIN 16O"/>
    <property type="match status" value="1"/>
</dbReference>
<evidence type="ECO:0000256" key="2">
    <source>
        <dbReference type="ARBA" id="ARBA00022771"/>
    </source>
</evidence>
<dbReference type="Pfam" id="PF21173">
    <property type="entry name" value="DksA-like_N"/>
    <property type="match status" value="1"/>
</dbReference>
<dbReference type="OrthoDB" id="1121111at2"/>
<dbReference type="GO" id="GO:0032259">
    <property type="term" value="P:methylation"/>
    <property type="evidence" value="ECO:0007669"/>
    <property type="project" value="UniProtKB-KW"/>
</dbReference>
<dbReference type="InterPro" id="IPR000962">
    <property type="entry name" value="Znf_DskA_TraR"/>
</dbReference>
<keyword evidence="1" id="KW-0479">Metal-binding</keyword>
<dbReference type="AlphaFoldDB" id="A0A0T5NTJ0"/>
<dbReference type="PATRIC" id="fig|1641875.4.peg.418"/>
<evidence type="ECO:0000313" key="7">
    <source>
        <dbReference type="EMBL" id="KRS12177.1"/>
    </source>
</evidence>
<dbReference type="GO" id="GO:0008168">
    <property type="term" value="F:methyltransferase activity"/>
    <property type="evidence" value="ECO:0007669"/>
    <property type="project" value="UniProtKB-KW"/>
</dbReference>
<proteinExistence type="predicted"/>
<reference evidence="7 8" key="1">
    <citation type="submission" date="2015-04" db="EMBL/GenBank/DDBJ databases">
        <title>The draft genome sequence of Roseovarius sp.R12b.</title>
        <authorList>
            <person name="Li G."/>
            <person name="Lai Q."/>
            <person name="Shao Z."/>
            <person name="Yan P."/>
        </authorList>
    </citation>
    <scope>NUCLEOTIDE SEQUENCE [LARGE SCALE GENOMIC DNA]</scope>
    <source>
        <strain evidence="7 8">R12B</strain>
    </source>
</reference>
<evidence type="ECO:0000256" key="4">
    <source>
        <dbReference type="PROSITE-ProRule" id="PRU00510"/>
    </source>
</evidence>
<dbReference type="RefSeq" id="WP_057794031.1">
    <property type="nucleotide sequence ID" value="NZ_LAXJ01000012.1"/>
</dbReference>
<dbReference type="InterPro" id="IPR037187">
    <property type="entry name" value="DnaK_N"/>
</dbReference>
<feature type="domain" description="DnaK suppressor protein-like N-terminal" evidence="6">
    <location>
        <begin position="8"/>
        <end position="70"/>
    </location>
</feature>
<organism evidence="7 8">
    <name type="scientific">Roseovarius atlanticus</name>
    <dbReference type="NCBI Taxonomy" id="1641875"/>
    <lineage>
        <taxon>Bacteria</taxon>
        <taxon>Pseudomonadati</taxon>
        <taxon>Pseudomonadota</taxon>
        <taxon>Alphaproteobacteria</taxon>
        <taxon>Rhodobacterales</taxon>
        <taxon>Roseobacteraceae</taxon>
        <taxon>Roseovarius</taxon>
    </lineage>
</organism>
<dbReference type="SUPFAM" id="SSF109635">
    <property type="entry name" value="DnaK suppressor protein DksA, alpha-hairpin domain"/>
    <property type="match status" value="1"/>
</dbReference>
<dbReference type="InterPro" id="IPR048487">
    <property type="entry name" value="DksA-like_N"/>
</dbReference>
<evidence type="ECO:0000256" key="1">
    <source>
        <dbReference type="ARBA" id="ARBA00022723"/>
    </source>
</evidence>
<feature type="domain" description="Zinc finger DksA/TraR C4-type" evidence="5">
    <location>
        <begin position="73"/>
        <end position="103"/>
    </location>
</feature>
<dbReference type="Gene3D" id="1.20.120.910">
    <property type="entry name" value="DksA, coiled-coil domain"/>
    <property type="match status" value="1"/>
</dbReference>
<dbReference type="EMBL" id="LAXJ01000012">
    <property type="protein sequence ID" value="KRS12177.1"/>
    <property type="molecule type" value="Genomic_DNA"/>
</dbReference>
<evidence type="ECO:0000259" key="5">
    <source>
        <dbReference type="Pfam" id="PF01258"/>
    </source>
</evidence>
<dbReference type="GO" id="GO:0008270">
    <property type="term" value="F:zinc ion binding"/>
    <property type="evidence" value="ECO:0007669"/>
    <property type="project" value="UniProtKB-KW"/>
</dbReference>
<keyword evidence="7" id="KW-0489">Methyltransferase</keyword>
<keyword evidence="7" id="KW-0808">Transferase</keyword>
<dbReference type="SUPFAM" id="SSF57716">
    <property type="entry name" value="Glucocorticoid receptor-like (DNA-binding domain)"/>
    <property type="match status" value="1"/>
</dbReference>
<dbReference type="STRING" id="1641875.XM53_13135"/>
<evidence type="ECO:0000256" key="3">
    <source>
        <dbReference type="ARBA" id="ARBA00022833"/>
    </source>
</evidence>
<keyword evidence="2" id="KW-0863">Zinc-finger</keyword>